<dbReference type="InterPro" id="IPR005583">
    <property type="entry name" value="YaaA"/>
</dbReference>
<accession>A0A6J6NFZ9</accession>
<dbReference type="PANTHER" id="PTHR30283:SF4">
    <property type="entry name" value="PEROXIDE STRESS RESISTANCE PROTEIN YAAA"/>
    <property type="match status" value="1"/>
</dbReference>
<dbReference type="AlphaFoldDB" id="A0A6J6NFZ9"/>
<proteinExistence type="predicted"/>
<dbReference type="EMBL" id="CAEZXG010000063">
    <property type="protein sequence ID" value="CAB4685219.1"/>
    <property type="molecule type" value="Genomic_DNA"/>
</dbReference>
<dbReference type="Pfam" id="PF03883">
    <property type="entry name" value="H2O2_YaaD"/>
    <property type="match status" value="1"/>
</dbReference>
<reference evidence="1" key="1">
    <citation type="submission" date="2020-05" db="EMBL/GenBank/DDBJ databases">
        <authorList>
            <person name="Chiriac C."/>
            <person name="Salcher M."/>
            <person name="Ghai R."/>
            <person name="Kavagutti S V."/>
        </authorList>
    </citation>
    <scope>NUCLEOTIDE SEQUENCE</scope>
</reference>
<protein>
    <submittedName>
        <fullName evidence="1">Unannotated protein</fullName>
    </submittedName>
</protein>
<organism evidence="1">
    <name type="scientific">freshwater metagenome</name>
    <dbReference type="NCBI Taxonomy" id="449393"/>
    <lineage>
        <taxon>unclassified sequences</taxon>
        <taxon>metagenomes</taxon>
        <taxon>ecological metagenomes</taxon>
    </lineage>
</organism>
<gene>
    <name evidence="1" type="ORF">UFOPK2359_00940</name>
    <name evidence="2" type="ORF">UFOPK3167_00876</name>
</gene>
<sequence>MEPLWLYRYKGNRTPVRKVAGPTDKSERVAARSFAHTYPVLILLPPSEKKALAPGAAIDVYMGVLYKALDWASLTQPQRAVGQRSIAIISAKYGVLRPLDPIEAYKEIINNAVMRKPVTDYLEAIKTDLIIDCRSSTYQGVWTPPFNLCVEIKVFTELNGVKKIITHMSKKTRGEVTRILLQEVAPTNPKELCTIISRHFKCSLIEATEHSPWVLEVIAH</sequence>
<evidence type="ECO:0000313" key="2">
    <source>
        <dbReference type="EMBL" id="CAB4829557.1"/>
    </source>
</evidence>
<dbReference type="PANTHER" id="PTHR30283">
    <property type="entry name" value="PEROXIDE STRESS RESPONSE PROTEIN YAAA"/>
    <property type="match status" value="1"/>
</dbReference>
<name>A0A6J6NFZ9_9ZZZZ</name>
<dbReference type="EMBL" id="CAFABF010000042">
    <property type="protein sequence ID" value="CAB4829557.1"/>
    <property type="molecule type" value="Genomic_DNA"/>
</dbReference>
<dbReference type="GO" id="GO:0005829">
    <property type="term" value="C:cytosol"/>
    <property type="evidence" value="ECO:0007669"/>
    <property type="project" value="TreeGrafter"/>
</dbReference>
<dbReference type="GO" id="GO:0033194">
    <property type="term" value="P:response to hydroperoxide"/>
    <property type="evidence" value="ECO:0007669"/>
    <property type="project" value="TreeGrafter"/>
</dbReference>
<evidence type="ECO:0000313" key="1">
    <source>
        <dbReference type="EMBL" id="CAB4685219.1"/>
    </source>
</evidence>